<keyword evidence="2" id="KW-1185">Reference proteome</keyword>
<evidence type="ECO:0000313" key="1">
    <source>
        <dbReference type="EMBL" id="RFC66490.1"/>
    </source>
</evidence>
<reference evidence="1 2" key="1">
    <citation type="submission" date="2018-08" db="EMBL/GenBank/DDBJ databases">
        <title>Fulvimarina sp. 85, whole genome shotgun sequence.</title>
        <authorList>
            <person name="Tuo L."/>
        </authorList>
    </citation>
    <scope>NUCLEOTIDE SEQUENCE [LARGE SCALE GENOMIC DNA]</scope>
    <source>
        <strain evidence="1 2">85</strain>
    </source>
</reference>
<organism evidence="1 2">
    <name type="scientific">Fulvimarina endophytica</name>
    <dbReference type="NCBI Taxonomy" id="2293836"/>
    <lineage>
        <taxon>Bacteria</taxon>
        <taxon>Pseudomonadati</taxon>
        <taxon>Pseudomonadota</taxon>
        <taxon>Alphaproteobacteria</taxon>
        <taxon>Hyphomicrobiales</taxon>
        <taxon>Aurantimonadaceae</taxon>
        <taxon>Fulvimarina</taxon>
    </lineage>
</organism>
<evidence type="ECO:0000313" key="2">
    <source>
        <dbReference type="Proteomes" id="UP000264310"/>
    </source>
</evidence>
<dbReference type="AlphaFoldDB" id="A0A371XBA2"/>
<dbReference type="RefSeq" id="WP_116681743.1">
    <property type="nucleotide sequence ID" value="NZ_QURL01000001.1"/>
</dbReference>
<name>A0A371XBA2_9HYPH</name>
<sequence>MSGAHIAAAPDRFSGIAFQATLVMNEAAFAGMSPFGEAYHLERIETEYAKLGEAIRAAREEASVGAEVAA</sequence>
<comment type="caution">
    <text evidence="1">The sequence shown here is derived from an EMBL/GenBank/DDBJ whole genome shotgun (WGS) entry which is preliminary data.</text>
</comment>
<protein>
    <submittedName>
        <fullName evidence="1">Uncharacterized protein</fullName>
    </submittedName>
</protein>
<gene>
    <name evidence="1" type="ORF">DYI37_03340</name>
</gene>
<proteinExistence type="predicted"/>
<accession>A0A371XBA2</accession>
<dbReference type="EMBL" id="QURL01000001">
    <property type="protein sequence ID" value="RFC66490.1"/>
    <property type="molecule type" value="Genomic_DNA"/>
</dbReference>
<dbReference type="Proteomes" id="UP000264310">
    <property type="component" value="Unassembled WGS sequence"/>
</dbReference>